<dbReference type="RefSeq" id="WP_110939307.1">
    <property type="nucleotide sequence ID" value="NZ_NJAW01000037.1"/>
</dbReference>
<feature type="chain" id="PRO_5017315847" description="GerMN domain-containing protein" evidence="2">
    <location>
        <begin position="27"/>
        <end position="262"/>
    </location>
</feature>
<comment type="caution">
    <text evidence="4">The sequence shown here is derived from an EMBL/GenBank/DDBJ whole genome shotgun (WGS) entry which is preliminary data.</text>
</comment>
<evidence type="ECO:0000256" key="2">
    <source>
        <dbReference type="SAM" id="SignalP"/>
    </source>
</evidence>
<feature type="compositionally biased region" description="Acidic residues" evidence="1">
    <location>
        <begin position="79"/>
        <end position="116"/>
    </location>
</feature>
<evidence type="ECO:0000313" key="4">
    <source>
        <dbReference type="EMBL" id="RKL65122.1"/>
    </source>
</evidence>
<accession>A0A3A9K3R1</accession>
<dbReference type="OrthoDB" id="1954033at2"/>
<name>A0A3A9K3R1_9BACI</name>
<protein>
    <recommendedName>
        <fullName evidence="3">GerMN domain-containing protein</fullName>
    </recommendedName>
</protein>
<evidence type="ECO:0000313" key="5">
    <source>
        <dbReference type="Proteomes" id="UP000281498"/>
    </source>
</evidence>
<dbReference type="AlphaFoldDB" id="A0A3A9K3R1"/>
<feature type="signal peptide" evidence="2">
    <location>
        <begin position="1"/>
        <end position="26"/>
    </location>
</feature>
<feature type="domain" description="GerMN" evidence="3">
    <location>
        <begin position="154"/>
        <end position="240"/>
    </location>
</feature>
<evidence type="ECO:0000256" key="1">
    <source>
        <dbReference type="SAM" id="MobiDB-lite"/>
    </source>
</evidence>
<dbReference type="SMART" id="SM00909">
    <property type="entry name" value="Germane"/>
    <property type="match status" value="1"/>
</dbReference>
<proteinExistence type="predicted"/>
<feature type="compositionally biased region" description="Polar residues" evidence="1">
    <location>
        <begin position="24"/>
        <end position="44"/>
    </location>
</feature>
<gene>
    <name evidence="4" type="ORF">CR203_22500</name>
</gene>
<organism evidence="4 5">
    <name type="scientific">Salipaludibacillus neizhouensis</name>
    <dbReference type="NCBI Taxonomy" id="885475"/>
    <lineage>
        <taxon>Bacteria</taxon>
        <taxon>Bacillati</taxon>
        <taxon>Bacillota</taxon>
        <taxon>Bacilli</taxon>
        <taxon>Bacillales</taxon>
        <taxon>Bacillaceae</taxon>
    </lineage>
</organism>
<dbReference type="InterPro" id="IPR019606">
    <property type="entry name" value="GerMN"/>
</dbReference>
<dbReference type="PROSITE" id="PS51257">
    <property type="entry name" value="PROKAR_LIPOPROTEIN"/>
    <property type="match status" value="1"/>
</dbReference>
<sequence>MKNVSKILLVFSLVLLLAACGTSENAAGDTNNVSGENNTMNTENSVEENEAVNDATTEEEDLDEDEGNINASESNNNVEENEPEVEENEPEVEENTMNDSTNDEADINTAEDENSNTEETTTLDSVTLFFSDDQLLETFRVNSGTSVSMDESGAEEAMNLWLAGPSQDGLVKLLPEGVTVQSVEFKDDVAYVSFSQDIETTNLGSSGELMFTQHVALMMNQFGYDSTMILIDGEEVGELLGHMDLSNPISAENPEDYELMNE</sequence>
<feature type="compositionally biased region" description="Acidic residues" evidence="1">
    <location>
        <begin position="45"/>
        <end position="67"/>
    </location>
</feature>
<evidence type="ECO:0000259" key="3">
    <source>
        <dbReference type="SMART" id="SM00909"/>
    </source>
</evidence>
<reference evidence="4 5" key="1">
    <citation type="submission" date="2017-10" db="EMBL/GenBank/DDBJ databases">
        <title>Bacillus sp. nov., a halophilic bacterium isolated from a Keqin Lake.</title>
        <authorList>
            <person name="Wang H."/>
        </authorList>
    </citation>
    <scope>NUCLEOTIDE SEQUENCE [LARGE SCALE GENOMIC DNA]</scope>
    <source>
        <strain evidence="4 5">KCTC 13187</strain>
    </source>
</reference>
<keyword evidence="2" id="KW-0732">Signal</keyword>
<dbReference type="Proteomes" id="UP000281498">
    <property type="component" value="Unassembled WGS sequence"/>
</dbReference>
<feature type="region of interest" description="Disordered" evidence="1">
    <location>
        <begin position="24"/>
        <end position="119"/>
    </location>
</feature>
<keyword evidence="5" id="KW-1185">Reference proteome</keyword>
<dbReference type="Pfam" id="PF10646">
    <property type="entry name" value="Germane"/>
    <property type="match status" value="1"/>
</dbReference>
<dbReference type="EMBL" id="PDOE01000022">
    <property type="protein sequence ID" value="RKL65122.1"/>
    <property type="molecule type" value="Genomic_DNA"/>
</dbReference>